<dbReference type="AlphaFoldDB" id="A0A3A1QS92"/>
<organism evidence="1 2">
    <name type="scientific">Bacillus salacetis</name>
    <dbReference type="NCBI Taxonomy" id="2315464"/>
    <lineage>
        <taxon>Bacteria</taxon>
        <taxon>Bacillati</taxon>
        <taxon>Bacillota</taxon>
        <taxon>Bacilli</taxon>
        <taxon>Bacillales</taxon>
        <taxon>Bacillaceae</taxon>
        <taxon>Bacillus</taxon>
    </lineage>
</organism>
<proteinExistence type="predicted"/>
<accession>A0A3A1QS92</accession>
<dbReference type="OrthoDB" id="2973153at2"/>
<reference evidence="1 2" key="1">
    <citation type="submission" date="2018-09" db="EMBL/GenBank/DDBJ databases">
        <title>Bacillus saliacetes sp. nov., isolated from Thai shrimp paste (Ka-pi).</title>
        <authorList>
            <person name="Daroonpunt R."/>
            <person name="Tanasupawat S."/>
            <person name="Yiamsombut S."/>
        </authorList>
    </citation>
    <scope>NUCLEOTIDE SEQUENCE [LARGE SCALE GENOMIC DNA]</scope>
    <source>
        <strain evidence="1 2">SKP7-4</strain>
    </source>
</reference>
<dbReference type="Pfam" id="PF09388">
    <property type="entry name" value="SpoOE-like"/>
    <property type="match status" value="1"/>
</dbReference>
<evidence type="ECO:0000313" key="1">
    <source>
        <dbReference type="EMBL" id="RIW30166.1"/>
    </source>
</evidence>
<dbReference type="InterPro" id="IPR018540">
    <property type="entry name" value="Spo0E-like"/>
</dbReference>
<dbReference type="InterPro" id="IPR036638">
    <property type="entry name" value="HLH_DNA-bd_sf"/>
</dbReference>
<keyword evidence="2" id="KW-1185">Reference proteome</keyword>
<dbReference type="InterPro" id="IPR037208">
    <property type="entry name" value="Spo0E-like_sf"/>
</dbReference>
<dbReference type="GO" id="GO:0046983">
    <property type="term" value="F:protein dimerization activity"/>
    <property type="evidence" value="ECO:0007669"/>
    <property type="project" value="InterPro"/>
</dbReference>
<sequence>MFPFDKVYQKVILYRIAKKQREMIEIGARFGLNDSRTVESSQELDKLITKYQEINHIKSVQQSSPQ</sequence>
<gene>
    <name evidence="1" type="ORF">D3H55_17115</name>
</gene>
<dbReference type="EMBL" id="QXIR01000027">
    <property type="protein sequence ID" value="RIW30166.1"/>
    <property type="molecule type" value="Genomic_DNA"/>
</dbReference>
<dbReference type="InterPro" id="IPR053028">
    <property type="entry name" value="Spo0E-like_phosphatase"/>
</dbReference>
<dbReference type="Gene3D" id="4.10.280.10">
    <property type="entry name" value="Helix-loop-helix DNA-binding domain"/>
    <property type="match status" value="1"/>
</dbReference>
<dbReference type="GO" id="GO:0043937">
    <property type="term" value="P:regulation of sporulation"/>
    <property type="evidence" value="ECO:0007669"/>
    <property type="project" value="InterPro"/>
</dbReference>
<dbReference type="PANTHER" id="PTHR41263:SF1">
    <property type="entry name" value="ASPARTYL-PHOSPHATE PHOSPHATASE YISI"/>
    <property type="match status" value="1"/>
</dbReference>
<protein>
    <submittedName>
        <fullName evidence="1">Aspartyl-phosphate phosphatase Spo0E family protein</fullName>
    </submittedName>
</protein>
<evidence type="ECO:0000313" key="2">
    <source>
        <dbReference type="Proteomes" id="UP000265801"/>
    </source>
</evidence>
<dbReference type="PANTHER" id="PTHR41263">
    <property type="entry name" value="ASPARTYL-PHOSPHATE PHOSPHATASE YISI"/>
    <property type="match status" value="1"/>
</dbReference>
<dbReference type="SUPFAM" id="SSF140500">
    <property type="entry name" value="BAS1536-like"/>
    <property type="match status" value="1"/>
</dbReference>
<dbReference type="Proteomes" id="UP000265801">
    <property type="component" value="Unassembled WGS sequence"/>
</dbReference>
<comment type="caution">
    <text evidence="1">The sequence shown here is derived from an EMBL/GenBank/DDBJ whole genome shotgun (WGS) entry which is preliminary data.</text>
</comment>
<name>A0A3A1QS92_9BACI</name>